<evidence type="ECO:0000256" key="4">
    <source>
        <dbReference type="ARBA" id="ARBA00022692"/>
    </source>
</evidence>
<feature type="transmembrane region" description="Helical" evidence="12">
    <location>
        <begin position="718"/>
        <end position="739"/>
    </location>
</feature>
<keyword evidence="7 11" id="KW-0040">ANK repeat</keyword>
<dbReference type="InterPro" id="IPR002110">
    <property type="entry name" value="Ankyrin_rpt"/>
</dbReference>
<evidence type="ECO:0000256" key="6">
    <source>
        <dbReference type="ARBA" id="ARBA00022989"/>
    </source>
</evidence>
<keyword evidence="9 12" id="KW-0472">Membrane</keyword>
<evidence type="ECO:0000259" key="13">
    <source>
        <dbReference type="Pfam" id="PF00520"/>
    </source>
</evidence>
<dbReference type="SMART" id="SM00248">
    <property type="entry name" value="ANK"/>
    <property type="match status" value="8"/>
</dbReference>
<gene>
    <name evidence="14" type="primary">106671996</name>
</gene>
<dbReference type="Gene3D" id="1.25.40.20">
    <property type="entry name" value="Ankyrin repeat-containing domain"/>
    <property type="match status" value="2"/>
</dbReference>
<reference evidence="14" key="1">
    <citation type="submission" date="2022-01" db="UniProtKB">
        <authorList>
            <consortium name="EnsemblMetazoa"/>
        </authorList>
    </citation>
    <scope>IDENTIFICATION</scope>
</reference>
<dbReference type="GO" id="GO:0034703">
    <property type="term" value="C:cation channel complex"/>
    <property type="evidence" value="ECO:0007669"/>
    <property type="project" value="UniProtKB-ARBA"/>
</dbReference>
<evidence type="ECO:0000313" key="15">
    <source>
        <dbReference type="Proteomes" id="UP000494040"/>
    </source>
</evidence>
<feature type="domain" description="Ion transport" evidence="13">
    <location>
        <begin position="522"/>
        <end position="750"/>
    </location>
</feature>
<proteinExistence type="predicted"/>
<dbReference type="Pfam" id="PF00520">
    <property type="entry name" value="Ion_trans"/>
    <property type="match status" value="1"/>
</dbReference>
<protein>
    <recommendedName>
        <fullName evidence="13">Ion transport domain-containing protein</fullName>
    </recommendedName>
</protein>
<evidence type="ECO:0000256" key="9">
    <source>
        <dbReference type="ARBA" id="ARBA00023136"/>
    </source>
</evidence>
<keyword evidence="10" id="KW-0407">Ion channel</keyword>
<evidence type="ECO:0000256" key="7">
    <source>
        <dbReference type="ARBA" id="ARBA00023043"/>
    </source>
</evidence>
<feature type="transmembrane region" description="Helical" evidence="12">
    <location>
        <begin position="557"/>
        <end position="579"/>
    </location>
</feature>
<dbReference type="InterPro" id="IPR036770">
    <property type="entry name" value="Ankyrin_rpt-contain_sf"/>
</dbReference>
<dbReference type="PROSITE" id="PS50088">
    <property type="entry name" value="ANK_REPEAT"/>
    <property type="match status" value="3"/>
</dbReference>
<dbReference type="PANTHER" id="PTHR47143:SF4">
    <property type="entry name" value="TRANSIENT RECEPTOR POTENTIAL CATION CHANNEL PROTEIN PAINLESS"/>
    <property type="match status" value="1"/>
</dbReference>
<dbReference type="PRINTS" id="PR01415">
    <property type="entry name" value="ANKYRIN"/>
</dbReference>
<dbReference type="PROSITE" id="PS50297">
    <property type="entry name" value="ANK_REP_REGION"/>
    <property type="match status" value="3"/>
</dbReference>
<evidence type="ECO:0000256" key="12">
    <source>
        <dbReference type="SAM" id="Phobius"/>
    </source>
</evidence>
<evidence type="ECO:0000256" key="2">
    <source>
        <dbReference type="ARBA" id="ARBA00022448"/>
    </source>
</evidence>
<dbReference type="OMA" id="LPCCCSM"/>
<feature type="repeat" description="ANK" evidence="11">
    <location>
        <begin position="119"/>
        <end position="152"/>
    </location>
</feature>
<accession>A0A8I6S650</accession>
<dbReference type="AlphaFoldDB" id="A0A8I6S650"/>
<keyword evidence="8" id="KW-0406">Ion transport</keyword>
<evidence type="ECO:0000256" key="5">
    <source>
        <dbReference type="ARBA" id="ARBA00022737"/>
    </source>
</evidence>
<keyword evidence="4 12" id="KW-0812">Transmembrane</keyword>
<keyword evidence="15" id="KW-1185">Reference proteome</keyword>
<dbReference type="InterPro" id="IPR052076">
    <property type="entry name" value="TRP_cation_channel"/>
</dbReference>
<dbReference type="GO" id="GO:0005216">
    <property type="term" value="F:monoatomic ion channel activity"/>
    <property type="evidence" value="ECO:0007669"/>
    <property type="project" value="InterPro"/>
</dbReference>
<evidence type="ECO:0000256" key="1">
    <source>
        <dbReference type="ARBA" id="ARBA00004141"/>
    </source>
</evidence>
<dbReference type="Pfam" id="PF12796">
    <property type="entry name" value="Ank_2"/>
    <property type="match status" value="3"/>
</dbReference>
<dbReference type="OrthoDB" id="2157354at2759"/>
<evidence type="ECO:0000256" key="11">
    <source>
        <dbReference type="PROSITE-ProRule" id="PRU00023"/>
    </source>
</evidence>
<organism evidence="14 15">
    <name type="scientific">Cimex lectularius</name>
    <name type="common">Bed bug</name>
    <name type="synonym">Acanthia lectularia</name>
    <dbReference type="NCBI Taxonomy" id="79782"/>
    <lineage>
        <taxon>Eukaryota</taxon>
        <taxon>Metazoa</taxon>
        <taxon>Ecdysozoa</taxon>
        <taxon>Arthropoda</taxon>
        <taxon>Hexapoda</taxon>
        <taxon>Insecta</taxon>
        <taxon>Pterygota</taxon>
        <taxon>Neoptera</taxon>
        <taxon>Paraneoptera</taxon>
        <taxon>Hemiptera</taxon>
        <taxon>Heteroptera</taxon>
        <taxon>Panheteroptera</taxon>
        <taxon>Cimicomorpha</taxon>
        <taxon>Cimicidae</taxon>
        <taxon>Cimex</taxon>
    </lineage>
</organism>
<evidence type="ECO:0000256" key="10">
    <source>
        <dbReference type="ARBA" id="ARBA00023303"/>
    </source>
</evidence>
<dbReference type="SUPFAM" id="SSF48403">
    <property type="entry name" value="Ankyrin repeat"/>
    <property type="match status" value="2"/>
</dbReference>
<keyword evidence="3" id="KW-0716">Sensory transduction</keyword>
<feature type="transmembrane region" description="Helical" evidence="12">
    <location>
        <begin position="591"/>
        <end position="610"/>
    </location>
</feature>
<evidence type="ECO:0000256" key="3">
    <source>
        <dbReference type="ARBA" id="ARBA00022606"/>
    </source>
</evidence>
<comment type="subcellular location">
    <subcellularLocation>
        <location evidence="1">Membrane</location>
        <topology evidence="1">Multi-pass membrane protein</topology>
    </subcellularLocation>
</comment>
<keyword evidence="5" id="KW-0677">Repeat</keyword>
<feature type="repeat" description="ANK" evidence="11">
    <location>
        <begin position="85"/>
        <end position="118"/>
    </location>
</feature>
<dbReference type="PANTHER" id="PTHR47143">
    <property type="entry name" value="TRANSIENT RECEPTOR POTENTIAL CATION CHANNEL PROTEIN PAINLESS"/>
    <property type="match status" value="1"/>
</dbReference>
<name>A0A8I6S650_CIMLE</name>
<keyword evidence="6 12" id="KW-1133">Transmembrane helix</keyword>
<keyword evidence="2" id="KW-0813">Transport</keyword>
<sequence>MDQKDETTGSCISDTSKDLLNAFQYKNISKFKNILKAENTNVNKTYGDPHYGTILDIACREKGNVEYINELLKFGADPNKINETRKKAPLHFATLAGDEEAVKALLVHKGTDINIKDNTGSTALHLAVKNKHTEIVNVLLENENIDINALNRKGNTPLHEAALQENNMELIAHFLSLPDIDLDVGSNYGQTLRELISDQYPELLNKLPHEIIPKKQLTTDQMFTMLRNHNINSFVSSLKANTDKLEANDGLHTFLQYCCEFGIHSAVPELLEHGANPNTTHSANLHTPLMIAASKGFCSIVLLLVNNEKTTYEAVNNETALHCTIKGSSEERGLAEFEIEKNYISCLKILLNQVPKLDINQRDNRGNTALHYAAKQGEHEMIIMLLNAGAYIGICNKNNEPACSDISYKTFITYLDGCIYTNEKLSREDTYEIIFNYKCLIPFEKKTKNSTNSLMQQAIIIEQENGRKYNCESEPLLYMTQSRELKPLLKHPIFTSFLHLKWHKIRTYFYINVFLYTMFCIFFTFFILSTYANISTSVDPVTNQTVIQYPTDGGDNLVWSLVTVFLALLLLREFLQLTLSPKKYLLNPENWLEIGIIGITIAILFCQSCVKIKHQVSATGILLSWAELVLLIGRHPALSTNIEMFKTVSWNFLKFLAWYSILIIAFALSFHSLFRDIAEDDNSFDDPGVSIFKTVVMLTGEFDTGSIPFIHYPVTSHLLFVLFVFLIAIVLFNLLNGLAVSDTQVIKSDAELVSYISRVKLISYIERTLYNPSSCLTRSENFKTLFCCLSKIFNNKKKELFSKKINLFENVSNTCEIRISPNLENRVEMSYEKYTSKQNNRIDNFQNSSCIDNCGMVYMDNDILRTAKQILIEKQIKEEQERNNTRLLEKEQKLNQMLFECKETLEKNKEMLENITSLLYELHAK</sequence>
<evidence type="ECO:0000256" key="8">
    <source>
        <dbReference type="ARBA" id="ARBA00023065"/>
    </source>
</evidence>
<dbReference type="EnsemblMetazoa" id="XM_014403041.2">
    <property type="protein sequence ID" value="XP_014258527.1"/>
    <property type="gene ID" value="LOC106671996"/>
</dbReference>
<feature type="transmembrane region" description="Helical" evidence="12">
    <location>
        <begin position="655"/>
        <end position="674"/>
    </location>
</feature>
<evidence type="ECO:0000313" key="14">
    <source>
        <dbReference type="EnsemblMetazoa" id="XP_014258527.1"/>
    </source>
</evidence>
<dbReference type="KEGG" id="clec:106671996"/>
<dbReference type="Proteomes" id="UP000494040">
    <property type="component" value="Unassembled WGS sequence"/>
</dbReference>
<feature type="transmembrane region" description="Helical" evidence="12">
    <location>
        <begin position="508"/>
        <end position="532"/>
    </location>
</feature>
<feature type="repeat" description="ANK" evidence="11">
    <location>
        <begin position="365"/>
        <end position="397"/>
    </location>
</feature>
<dbReference type="Pfam" id="PF00023">
    <property type="entry name" value="Ank"/>
    <property type="match status" value="1"/>
</dbReference>
<dbReference type="InterPro" id="IPR005821">
    <property type="entry name" value="Ion_trans_dom"/>
</dbReference>